<dbReference type="Pfam" id="PF00535">
    <property type="entry name" value="Glycos_transf_2"/>
    <property type="match status" value="1"/>
</dbReference>
<dbReference type="Gene3D" id="3.90.550.10">
    <property type="entry name" value="Spore Coat Polysaccharide Biosynthesis Protein SpsA, Chain A"/>
    <property type="match status" value="1"/>
</dbReference>
<reference evidence="2 3" key="1">
    <citation type="submission" date="2017-09" db="EMBL/GenBank/DDBJ databases">
        <title>Genomics of the genus Arcobacter.</title>
        <authorList>
            <person name="Perez-Cataluna A."/>
            <person name="Figueras M.J."/>
            <person name="Salas-Masso N."/>
        </authorList>
    </citation>
    <scope>NUCLEOTIDE SEQUENCE [LARGE SCALE GENOMIC DNA]</scope>
    <source>
        <strain evidence="2 3">CECT 7386</strain>
    </source>
</reference>
<protein>
    <recommendedName>
        <fullName evidence="1">Glycosyltransferase 2-like domain-containing protein</fullName>
    </recommendedName>
</protein>
<feature type="domain" description="Glycosyltransferase 2-like" evidence="1">
    <location>
        <begin position="16"/>
        <end position="132"/>
    </location>
</feature>
<dbReference type="AlphaFoldDB" id="A0AAX2ADN8"/>
<accession>A0AAX2ADN8</accession>
<dbReference type="SUPFAM" id="SSF53448">
    <property type="entry name" value="Nucleotide-diphospho-sugar transferases"/>
    <property type="match status" value="1"/>
</dbReference>
<dbReference type="InterPro" id="IPR001173">
    <property type="entry name" value="Glyco_trans_2-like"/>
</dbReference>
<evidence type="ECO:0000313" key="3">
    <source>
        <dbReference type="Proteomes" id="UP000290092"/>
    </source>
</evidence>
<name>A0AAX2ADN8_9BACT</name>
<dbReference type="KEGG" id="amyt:AMYT_0899"/>
<gene>
    <name evidence="2" type="ORF">CP985_13205</name>
</gene>
<comment type="caution">
    <text evidence="2">The sequence shown here is derived from an EMBL/GenBank/DDBJ whole genome shotgun (WGS) entry which is preliminary data.</text>
</comment>
<evidence type="ECO:0000313" key="2">
    <source>
        <dbReference type="EMBL" id="RXK13709.1"/>
    </source>
</evidence>
<dbReference type="RefSeq" id="WP_114841358.1">
    <property type="nucleotide sequence ID" value="NZ_CP031219.1"/>
</dbReference>
<dbReference type="InterPro" id="IPR029044">
    <property type="entry name" value="Nucleotide-diphossugar_trans"/>
</dbReference>
<proteinExistence type="predicted"/>
<keyword evidence="3" id="KW-1185">Reference proteome</keyword>
<dbReference type="EMBL" id="NXID01000060">
    <property type="protein sequence ID" value="RXK13709.1"/>
    <property type="molecule type" value="Genomic_DNA"/>
</dbReference>
<sequence>MNKKIALLTTIFPMNESYLIQFFDSLEKQTFKDFDIIVVNDGYKDFNKIKDKYATLKIIELNYSNTHAKNREYGINYVISNSYDILIFGDSDDYFKNNRVEVSIEKLKKYDIVINDLSLFYNKNYYNKMYFSNRINNNSEIKLELILDKNIFGMSNSAIKLEKVDLIEFDKSLIAIDWYLFSYLLIKGLKAVFTNETETFYRQHSDNIIGIGKLTEDKILKGIDLKIKQYKLLIKENIIYADLLKQMLELKDKIKCIKTLELINNQNIKFPLWWEEIKLIEEK</sequence>
<dbReference type="Proteomes" id="UP000290092">
    <property type="component" value="Unassembled WGS sequence"/>
</dbReference>
<organism evidence="2 3">
    <name type="scientific">Malaciobacter mytili LMG 24559</name>
    <dbReference type="NCBI Taxonomy" id="1032238"/>
    <lineage>
        <taxon>Bacteria</taxon>
        <taxon>Pseudomonadati</taxon>
        <taxon>Campylobacterota</taxon>
        <taxon>Epsilonproteobacteria</taxon>
        <taxon>Campylobacterales</taxon>
        <taxon>Arcobacteraceae</taxon>
        <taxon>Malaciobacter</taxon>
    </lineage>
</organism>
<evidence type="ECO:0000259" key="1">
    <source>
        <dbReference type="Pfam" id="PF00535"/>
    </source>
</evidence>